<dbReference type="PANTHER" id="PTHR32114:SF2">
    <property type="entry name" value="ABC TRANSPORTER ABCH.3"/>
    <property type="match status" value="1"/>
</dbReference>
<feature type="domain" description="Rad50/SbcC-type AAA" evidence="2">
    <location>
        <begin position="11"/>
        <end position="216"/>
    </location>
</feature>
<dbReference type="SUPFAM" id="SSF52540">
    <property type="entry name" value="P-loop containing nucleoside triphosphate hydrolases"/>
    <property type="match status" value="1"/>
</dbReference>
<accession>A0A127VI26</accession>
<dbReference type="InterPro" id="IPR027417">
    <property type="entry name" value="P-loop_NTPase"/>
</dbReference>
<dbReference type="InterPro" id="IPR038729">
    <property type="entry name" value="Rad50/SbcC_AAA"/>
</dbReference>
<dbReference type="KEGG" id="pcm:AY601_4116"/>
<protein>
    <recommendedName>
        <fullName evidence="2">Rad50/SbcC-type AAA domain-containing protein</fullName>
    </recommendedName>
</protein>
<reference evidence="3 4" key="1">
    <citation type="submission" date="2016-03" db="EMBL/GenBank/DDBJ databases">
        <title>Complete genome sequence of Pedobacter cryoconitis PAMC 27485.</title>
        <authorList>
            <person name="Lee J."/>
            <person name="Kim O.-S."/>
        </authorList>
    </citation>
    <scope>NUCLEOTIDE SEQUENCE [LARGE SCALE GENOMIC DNA]</scope>
    <source>
        <strain evidence="3 4">PAMC 27485</strain>
    </source>
</reference>
<dbReference type="Gene3D" id="1.10.287.1490">
    <property type="match status" value="1"/>
</dbReference>
<proteinExistence type="predicted"/>
<evidence type="ECO:0000259" key="2">
    <source>
        <dbReference type="Pfam" id="PF13476"/>
    </source>
</evidence>
<dbReference type="GO" id="GO:0016887">
    <property type="term" value="F:ATP hydrolysis activity"/>
    <property type="evidence" value="ECO:0007669"/>
    <property type="project" value="InterPro"/>
</dbReference>
<organism evidence="3 4">
    <name type="scientific">Pedobacter cryoconitis</name>
    <dbReference type="NCBI Taxonomy" id="188932"/>
    <lineage>
        <taxon>Bacteria</taxon>
        <taxon>Pseudomonadati</taxon>
        <taxon>Bacteroidota</taxon>
        <taxon>Sphingobacteriia</taxon>
        <taxon>Sphingobacteriales</taxon>
        <taxon>Sphingobacteriaceae</taxon>
        <taxon>Pedobacter</taxon>
    </lineage>
</organism>
<feature type="coiled-coil region" evidence="1">
    <location>
        <begin position="291"/>
        <end position="332"/>
    </location>
</feature>
<dbReference type="OrthoDB" id="1698838at2"/>
<gene>
    <name evidence="3" type="ORF">AY601_4116</name>
</gene>
<evidence type="ECO:0000313" key="3">
    <source>
        <dbReference type="EMBL" id="AMQ00967.1"/>
    </source>
</evidence>
<feature type="coiled-coil region" evidence="1">
    <location>
        <begin position="483"/>
        <end position="537"/>
    </location>
</feature>
<name>A0A127VI26_9SPHI</name>
<keyword evidence="4" id="KW-1185">Reference proteome</keyword>
<feature type="coiled-coil region" evidence="1">
    <location>
        <begin position="416"/>
        <end position="443"/>
    </location>
</feature>
<dbReference type="AlphaFoldDB" id="A0A127VI26"/>
<dbReference type="GO" id="GO:0006302">
    <property type="term" value="P:double-strand break repair"/>
    <property type="evidence" value="ECO:0007669"/>
    <property type="project" value="InterPro"/>
</dbReference>
<evidence type="ECO:0000256" key="1">
    <source>
        <dbReference type="SAM" id="Coils"/>
    </source>
</evidence>
<keyword evidence="1" id="KW-0175">Coiled coil</keyword>
<sequence>MKNLVNMFISKMIINNFKGVKNLTIEFSDVTNIYAQNGGFKTTIADAWFWCLYGKDSNDRKDFNIKNTVDTSLNRGDHEVTLYITTGNNEDVFKRVFHEKWTKPKGQKDHVYSGNENLFYCNDVPMQAKEYQAKIDSIIAESALKMLTNPSYFNSLKWTERRNMLFQLAGNVSDNEIEESRPEFEALMNSLSNKTLSEYKREVSAKKKKLKDDLQAIPTRIDELQRSLPEVVDYAVVETEIAGLNGKINEIQLAIDDRNSAYDKEFKEIQAKQGKIHSVKSSINQVKFDVQSQLQDRANNLRNQLSLLNNNIENLQRDIKSKSLLIDSSNKKVLELSTKTDALRDKWTLINEKDLVFKDGEFACPTCKRQLEQDDILSKQNELIKNFNQDKELSLSSIESLAAEHNKEVLSTNEIVSLLNNALLTLNKQLVKAKAELSEFEDINSVPIPTIQAALINNKEYIELSDSLVLMENNLPESPKIELSDLNEKRQSISSKLDLLKNQLSTKVQRENILKRVSELENNESNLAQQIADLEGIEFTIDDFNRAKIETTESRINGLFRYVTFKLFDKKIDGDEFEICDTMYEGVPYSDLNTAGKIWAGIDIINTLSTHYGVAAPIFLDNRESVTLIPEISSQIINLIVSPDDKTLRVA</sequence>
<dbReference type="PATRIC" id="fig|188932.3.peg.4272"/>
<dbReference type="RefSeq" id="WP_068404545.1">
    <property type="nucleotide sequence ID" value="NZ_CP014504.1"/>
</dbReference>
<dbReference type="Gene3D" id="3.40.50.300">
    <property type="entry name" value="P-loop containing nucleotide triphosphate hydrolases"/>
    <property type="match status" value="1"/>
</dbReference>
<evidence type="ECO:0000313" key="4">
    <source>
        <dbReference type="Proteomes" id="UP000071561"/>
    </source>
</evidence>
<dbReference type="Pfam" id="PF13476">
    <property type="entry name" value="AAA_23"/>
    <property type="match status" value="1"/>
</dbReference>
<dbReference type="Proteomes" id="UP000071561">
    <property type="component" value="Chromosome"/>
</dbReference>
<dbReference type="PANTHER" id="PTHR32114">
    <property type="entry name" value="ABC TRANSPORTER ABCH.3"/>
    <property type="match status" value="1"/>
</dbReference>
<dbReference type="EMBL" id="CP014504">
    <property type="protein sequence ID" value="AMQ00967.1"/>
    <property type="molecule type" value="Genomic_DNA"/>
</dbReference>